<dbReference type="GO" id="GO:0031119">
    <property type="term" value="P:tRNA pseudouridine synthesis"/>
    <property type="evidence" value="ECO:0007669"/>
    <property type="project" value="TreeGrafter"/>
</dbReference>
<dbReference type="InterPro" id="IPR001406">
    <property type="entry name" value="PsdUridine_synth_TruA"/>
</dbReference>
<dbReference type="Pfam" id="PF01416">
    <property type="entry name" value="PseudoU_synth_1"/>
    <property type="match status" value="1"/>
</dbReference>
<dbReference type="EC" id="5.4.99.12" evidence="4"/>
<evidence type="ECO:0000313" key="7">
    <source>
        <dbReference type="EMBL" id="CAB9526449.1"/>
    </source>
</evidence>
<proteinExistence type="inferred from homology"/>
<comment type="caution">
    <text evidence="7">The sequence shown here is derived from an EMBL/GenBank/DDBJ whole genome shotgun (WGS) entry which is preliminary data.</text>
</comment>
<keyword evidence="8" id="KW-1185">Reference proteome</keyword>
<dbReference type="InterPro" id="IPR020094">
    <property type="entry name" value="TruA/RsuA/RluB/E/F_N"/>
</dbReference>
<dbReference type="HAMAP" id="MF_00171">
    <property type="entry name" value="TruA"/>
    <property type="match status" value="1"/>
</dbReference>
<organism evidence="7 8">
    <name type="scientific">Seminavis robusta</name>
    <dbReference type="NCBI Taxonomy" id="568900"/>
    <lineage>
        <taxon>Eukaryota</taxon>
        <taxon>Sar</taxon>
        <taxon>Stramenopiles</taxon>
        <taxon>Ochrophyta</taxon>
        <taxon>Bacillariophyta</taxon>
        <taxon>Bacillariophyceae</taxon>
        <taxon>Bacillariophycidae</taxon>
        <taxon>Naviculales</taxon>
        <taxon>Naviculaceae</taxon>
        <taxon>Seminavis</taxon>
    </lineage>
</organism>
<evidence type="ECO:0000313" key="8">
    <source>
        <dbReference type="Proteomes" id="UP001153069"/>
    </source>
</evidence>
<dbReference type="InterPro" id="IPR020103">
    <property type="entry name" value="PsdUridine_synth_cat_dom_sf"/>
</dbReference>
<comment type="similarity">
    <text evidence="1 4">Belongs to the tRNA pseudouridine synthase TruA family.</text>
</comment>
<sequence length="429" mass="48817">MALRRGFVRYAFSIQYHGSSFLGFAHLKDQEDAVLPDGTDLRGYRSMEGRLRDAFTQMVGKERFQNIKVSSRTDRGVHALKNTCHVDIRNRDNTTNDDEDDDDEMLQATEEKDTPSTKICSSSSSTWDPDVLRRGLNYHLSQQGSELMPTNNTQDTMTKREQRKLARRAKRKADSWSFHYPMNELRILNMIRAPLQMKNKFHYFAMDKTGNPTIPEYVDWNVRFSANQRTYIYRILALAKSEQADWALPFEWDRSWRIVRPPPKSQLDKNSTLSSKRKDSSSEQFVLDIDAMQEAAPHFIGTLDYSSFRSAGCQRASPIVTIQNVQVVSQPYGEPLFWEASGGLLGFGDTNNHNTPQEPQLVTVKVVGKSFVYRQVRNMVGALVAVGRGSIPPDAIPELLEAKDRTLAPPMAPAHGLFLVNVQHDDIQL</sequence>
<dbReference type="Gene3D" id="3.30.70.580">
    <property type="entry name" value="Pseudouridine synthase I, catalytic domain, N-terminal subdomain"/>
    <property type="match status" value="1"/>
</dbReference>
<dbReference type="GO" id="GO:0003723">
    <property type="term" value="F:RNA binding"/>
    <property type="evidence" value="ECO:0007669"/>
    <property type="project" value="InterPro"/>
</dbReference>
<protein>
    <recommendedName>
        <fullName evidence="4">tRNA pseudouridine synthase</fullName>
        <ecNumber evidence="4">5.4.99.12</ecNumber>
    </recommendedName>
</protein>
<evidence type="ECO:0000256" key="1">
    <source>
        <dbReference type="ARBA" id="ARBA00009375"/>
    </source>
</evidence>
<dbReference type="OrthoDB" id="271910at2759"/>
<evidence type="ECO:0000256" key="2">
    <source>
        <dbReference type="ARBA" id="ARBA00022694"/>
    </source>
</evidence>
<feature type="region of interest" description="Disordered" evidence="5">
    <location>
        <begin position="108"/>
        <end position="127"/>
    </location>
</feature>
<evidence type="ECO:0000256" key="4">
    <source>
        <dbReference type="RuleBase" id="RU003792"/>
    </source>
</evidence>
<dbReference type="EMBL" id="CAICTM010001828">
    <property type="protein sequence ID" value="CAB9526449.1"/>
    <property type="molecule type" value="Genomic_DNA"/>
</dbReference>
<comment type="catalytic activity">
    <reaction evidence="4">
        <text>uridine(38/39/40) in tRNA = pseudouridine(38/39/40) in tRNA</text>
        <dbReference type="Rhea" id="RHEA:22376"/>
        <dbReference type="Rhea" id="RHEA-COMP:10085"/>
        <dbReference type="Rhea" id="RHEA-COMP:10087"/>
        <dbReference type="ChEBI" id="CHEBI:65314"/>
        <dbReference type="ChEBI" id="CHEBI:65315"/>
        <dbReference type="EC" id="5.4.99.12"/>
    </reaction>
</comment>
<dbReference type="GO" id="GO:0160147">
    <property type="term" value="F:tRNA pseudouridine(38-40) synthase activity"/>
    <property type="evidence" value="ECO:0007669"/>
    <property type="project" value="UniProtKB-EC"/>
</dbReference>
<evidence type="ECO:0000256" key="3">
    <source>
        <dbReference type="ARBA" id="ARBA00023235"/>
    </source>
</evidence>
<feature type="domain" description="Pseudouridine synthase I TruA alpha/beta" evidence="6">
    <location>
        <begin position="295"/>
        <end position="424"/>
    </location>
</feature>
<dbReference type="AlphaFoldDB" id="A0A9N8EUV6"/>
<keyword evidence="3 4" id="KW-0413">Isomerase</keyword>
<evidence type="ECO:0000256" key="5">
    <source>
        <dbReference type="SAM" id="MobiDB-lite"/>
    </source>
</evidence>
<keyword evidence="2 4" id="KW-0819">tRNA processing</keyword>
<evidence type="ECO:0000259" key="6">
    <source>
        <dbReference type="Pfam" id="PF01416"/>
    </source>
</evidence>
<dbReference type="Gene3D" id="3.30.70.660">
    <property type="entry name" value="Pseudouridine synthase I, catalytic domain, C-terminal subdomain"/>
    <property type="match status" value="1"/>
</dbReference>
<dbReference type="InterPro" id="IPR020095">
    <property type="entry name" value="PsdUridine_synth_TruA_C"/>
</dbReference>
<dbReference type="Proteomes" id="UP001153069">
    <property type="component" value="Unassembled WGS sequence"/>
</dbReference>
<dbReference type="InterPro" id="IPR020097">
    <property type="entry name" value="PsdUridine_synth_TruA_a/b_dom"/>
</dbReference>
<gene>
    <name evidence="7" type="ORF">SEMRO_1830_G300320.1</name>
</gene>
<name>A0A9N8EUV6_9STRA</name>
<dbReference type="PANTHER" id="PTHR11142">
    <property type="entry name" value="PSEUDOURIDYLATE SYNTHASE"/>
    <property type="match status" value="1"/>
</dbReference>
<accession>A0A9N8EUV6</accession>
<dbReference type="SUPFAM" id="SSF55120">
    <property type="entry name" value="Pseudouridine synthase"/>
    <property type="match status" value="2"/>
</dbReference>
<reference evidence="7" key="1">
    <citation type="submission" date="2020-06" db="EMBL/GenBank/DDBJ databases">
        <authorList>
            <consortium name="Plant Systems Biology data submission"/>
        </authorList>
    </citation>
    <scope>NUCLEOTIDE SEQUENCE</scope>
    <source>
        <strain evidence="7">D6</strain>
    </source>
</reference>
<dbReference type="PANTHER" id="PTHR11142:SF0">
    <property type="entry name" value="TRNA PSEUDOURIDINE SYNTHASE-LIKE 1"/>
    <property type="match status" value="1"/>
</dbReference>